<dbReference type="SMART" id="SM00906">
    <property type="entry name" value="Fungal_trans"/>
    <property type="match status" value="1"/>
</dbReference>
<dbReference type="InterPro" id="IPR001138">
    <property type="entry name" value="Zn2Cys6_DnaBD"/>
</dbReference>
<evidence type="ECO:0000256" key="3">
    <source>
        <dbReference type="ARBA" id="ARBA00022833"/>
    </source>
</evidence>
<evidence type="ECO:0000256" key="4">
    <source>
        <dbReference type="ARBA" id="ARBA00023015"/>
    </source>
</evidence>
<evidence type="ECO:0000259" key="9">
    <source>
        <dbReference type="SMART" id="SM00906"/>
    </source>
</evidence>
<evidence type="ECO:0000256" key="6">
    <source>
        <dbReference type="ARBA" id="ARBA00023163"/>
    </source>
</evidence>
<dbReference type="GO" id="GO:0005634">
    <property type="term" value="C:nucleus"/>
    <property type="evidence" value="ECO:0007669"/>
    <property type="project" value="UniProtKB-SubCell"/>
</dbReference>
<name>A0A3D8RG64_9HELO</name>
<keyword evidence="6" id="KW-0804">Transcription</keyword>
<dbReference type="PANTHER" id="PTHR31313:SF78">
    <property type="entry name" value="TRANSCRIPTION FACTOR DOMAIN-CONTAINING PROTEIN"/>
    <property type="match status" value="1"/>
</dbReference>
<dbReference type="CDD" id="cd12148">
    <property type="entry name" value="fungal_TF_MHR"/>
    <property type="match status" value="1"/>
</dbReference>
<dbReference type="EMBL" id="PDLM01000007">
    <property type="protein sequence ID" value="RDW72956.1"/>
    <property type="molecule type" value="Genomic_DNA"/>
</dbReference>
<keyword evidence="7" id="KW-0539">Nucleus</keyword>
<protein>
    <recommendedName>
        <fullName evidence="9">Xylanolytic transcriptional activator regulatory domain-containing protein</fullName>
    </recommendedName>
</protein>
<evidence type="ECO:0000313" key="11">
    <source>
        <dbReference type="Proteomes" id="UP000256645"/>
    </source>
</evidence>
<dbReference type="GO" id="GO:0000981">
    <property type="term" value="F:DNA-binding transcription factor activity, RNA polymerase II-specific"/>
    <property type="evidence" value="ECO:0007669"/>
    <property type="project" value="InterPro"/>
</dbReference>
<dbReference type="Proteomes" id="UP000256645">
    <property type="component" value="Unassembled WGS sequence"/>
</dbReference>
<evidence type="ECO:0000256" key="1">
    <source>
        <dbReference type="ARBA" id="ARBA00004123"/>
    </source>
</evidence>
<dbReference type="STRING" id="1849047.A0A3D8RG64"/>
<accession>A0A3D8RG64</accession>
<dbReference type="CDD" id="cd00067">
    <property type="entry name" value="GAL4"/>
    <property type="match status" value="1"/>
</dbReference>
<comment type="subcellular location">
    <subcellularLocation>
        <location evidence="1">Nucleus</location>
    </subcellularLocation>
</comment>
<organism evidence="10 11">
    <name type="scientific">Coleophoma cylindrospora</name>
    <dbReference type="NCBI Taxonomy" id="1849047"/>
    <lineage>
        <taxon>Eukaryota</taxon>
        <taxon>Fungi</taxon>
        <taxon>Dikarya</taxon>
        <taxon>Ascomycota</taxon>
        <taxon>Pezizomycotina</taxon>
        <taxon>Leotiomycetes</taxon>
        <taxon>Helotiales</taxon>
        <taxon>Dermateaceae</taxon>
        <taxon>Coleophoma</taxon>
    </lineage>
</organism>
<dbReference type="GO" id="GO:0003677">
    <property type="term" value="F:DNA binding"/>
    <property type="evidence" value="ECO:0007669"/>
    <property type="project" value="UniProtKB-KW"/>
</dbReference>
<keyword evidence="3" id="KW-0862">Zinc</keyword>
<reference evidence="10 11" key="1">
    <citation type="journal article" date="2018" name="IMA Fungus">
        <title>IMA Genome-F 9: Draft genome sequence of Annulohypoxylon stygium, Aspergillus mulundensis, Berkeleyomyces basicola (syn. Thielaviopsis basicola), Ceratocystis smalleyi, two Cercospora beticola strains, Coleophoma cylindrospora, Fusarium fracticaudum, Phialophora cf. hyalina, and Morchella septimelata.</title>
        <authorList>
            <person name="Wingfield B.D."/>
            <person name="Bills G.F."/>
            <person name="Dong Y."/>
            <person name="Huang W."/>
            <person name="Nel W.J."/>
            <person name="Swalarsk-Parry B.S."/>
            <person name="Vaghefi N."/>
            <person name="Wilken P.M."/>
            <person name="An Z."/>
            <person name="de Beer Z.W."/>
            <person name="De Vos L."/>
            <person name="Chen L."/>
            <person name="Duong T.A."/>
            <person name="Gao Y."/>
            <person name="Hammerbacher A."/>
            <person name="Kikkert J.R."/>
            <person name="Li Y."/>
            <person name="Li H."/>
            <person name="Li K."/>
            <person name="Li Q."/>
            <person name="Liu X."/>
            <person name="Ma X."/>
            <person name="Naidoo K."/>
            <person name="Pethybridge S.J."/>
            <person name="Sun J."/>
            <person name="Steenkamp E.T."/>
            <person name="van der Nest M.A."/>
            <person name="van Wyk S."/>
            <person name="Wingfield M.J."/>
            <person name="Xiong C."/>
            <person name="Yue Q."/>
            <person name="Zhang X."/>
        </authorList>
    </citation>
    <scope>NUCLEOTIDE SEQUENCE [LARGE SCALE GENOMIC DNA]</scope>
    <source>
        <strain evidence="10 11">BP6252</strain>
    </source>
</reference>
<comment type="caution">
    <text evidence="10">The sequence shown here is derived from an EMBL/GenBank/DDBJ whole genome shotgun (WGS) entry which is preliminary data.</text>
</comment>
<keyword evidence="2" id="KW-0479">Metal-binding</keyword>
<dbReference type="GO" id="GO:0006351">
    <property type="term" value="P:DNA-templated transcription"/>
    <property type="evidence" value="ECO:0007669"/>
    <property type="project" value="InterPro"/>
</dbReference>
<dbReference type="InterPro" id="IPR036864">
    <property type="entry name" value="Zn2-C6_fun-type_DNA-bd_sf"/>
</dbReference>
<dbReference type="Pfam" id="PF04082">
    <property type="entry name" value="Fungal_trans"/>
    <property type="match status" value="1"/>
</dbReference>
<evidence type="ECO:0000313" key="10">
    <source>
        <dbReference type="EMBL" id="RDW72956.1"/>
    </source>
</evidence>
<evidence type="ECO:0000256" key="7">
    <source>
        <dbReference type="ARBA" id="ARBA00023242"/>
    </source>
</evidence>
<evidence type="ECO:0000256" key="8">
    <source>
        <dbReference type="SAM" id="MobiDB-lite"/>
    </source>
</evidence>
<dbReference type="SUPFAM" id="SSF57701">
    <property type="entry name" value="Zn2/Cys6 DNA-binding domain"/>
    <property type="match status" value="1"/>
</dbReference>
<dbReference type="OrthoDB" id="4161332at2759"/>
<keyword evidence="5" id="KW-0238">DNA-binding</keyword>
<keyword evidence="11" id="KW-1185">Reference proteome</keyword>
<feature type="compositionally biased region" description="Polar residues" evidence="8">
    <location>
        <begin position="52"/>
        <end position="72"/>
    </location>
</feature>
<feature type="region of interest" description="Disordered" evidence="8">
    <location>
        <begin position="50"/>
        <end position="72"/>
    </location>
</feature>
<gene>
    <name evidence="10" type="ORF">BP6252_06863</name>
</gene>
<feature type="domain" description="Xylanolytic transcriptional activator regulatory" evidence="9">
    <location>
        <begin position="214"/>
        <end position="285"/>
    </location>
</feature>
<dbReference type="PANTHER" id="PTHR31313">
    <property type="entry name" value="TY1 ENHANCER ACTIVATOR"/>
    <property type="match status" value="1"/>
</dbReference>
<sequence length="590" mass="66232">MSTLVRKRVTQACQPCGIKKRKCDGVYPECGPCRDKEVCAYGSTKRKVMRSLDSQSPGSVTPTGARNAETTTSIAQPKAGTPLFASLSSSLKTYLLQTFFNCIHPLWPVLYKPMYSSLDYASPVPLLPAALVSAIFSLTACVRGLPENEDVKQLYENMPEPSLFFEETLMLLQCGDNGDKNQQPINALKPSITSCQVLFILSLQSHSVAEYARAAMLCGLAAAMAIELRLNRPYAGHDSIQIEIRSRLWWNLFILDKMLSIEMGKPVILRFEDADTPYPSTSEADEFELWMPQVKNELLQKQPLKLRTISVLHTSIELTYIMQMIVTDIYGISARKAIRKDQNVGEVIRMKIWTDIREWERKVEASPLKLNLKDRLSSVPGAITNYVILWSATILLHRPFIERWQSSPAYPDPSVSPHQICFQAANNICMVFEKHADALPGLPCDTIFAIFTAASLFLYHLKQNPVDAETRRRLKLCIHWLSILGNSWKSAGARHQILADLFDLPKELSVARPEASLPTNPVLQASTQVPCPNPTMLPPIDYQQSLPQQPLEGWAFLRDFGDSSDGFFALDVEFRDLLDGNFDTVENGFL</sequence>
<evidence type="ECO:0000256" key="2">
    <source>
        <dbReference type="ARBA" id="ARBA00022723"/>
    </source>
</evidence>
<dbReference type="InterPro" id="IPR007219">
    <property type="entry name" value="XnlR_reg_dom"/>
</dbReference>
<proteinExistence type="predicted"/>
<dbReference type="GO" id="GO:0008270">
    <property type="term" value="F:zinc ion binding"/>
    <property type="evidence" value="ECO:0007669"/>
    <property type="project" value="InterPro"/>
</dbReference>
<dbReference type="InterPro" id="IPR051615">
    <property type="entry name" value="Transcr_Regulatory_Elem"/>
</dbReference>
<dbReference type="Gene3D" id="4.10.240.10">
    <property type="entry name" value="Zn(2)-C6 fungal-type DNA-binding domain"/>
    <property type="match status" value="1"/>
</dbReference>
<evidence type="ECO:0000256" key="5">
    <source>
        <dbReference type="ARBA" id="ARBA00023125"/>
    </source>
</evidence>
<dbReference type="AlphaFoldDB" id="A0A3D8RG64"/>
<keyword evidence="4" id="KW-0805">Transcription regulation</keyword>